<evidence type="ECO:0000256" key="3">
    <source>
        <dbReference type="PIRSR" id="PIRSR000112-1"/>
    </source>
</evidence>
<evidence type="ECO:0000313" key="7">
    <source>
        <dbReference type="EMBL" id="TCL07255.1"/>
    </source>
</evidence>
<feature type="binding site" evidence="4">
    <location>
        <begin position="94"/>
        <end position="98"/>
    </location>
    <ligand>
        <name>NAD(+)</name>
        <dbReference type="ChEBI" id="CHEBI:57540"/>
    </ligand>
</feature>
<organism evidence="7 8">
    <name type="scientific">Sodalis ligni</name>
    <dbReference type="NCBI Taxonomy" id="2697027"/>
    <lineage>
        <taxon>Bacteria</taxon>
        <taxon>Pseudomonadati</taxon>
        <taxon>Pseudomonadota</taxon>
        <taxon>Gammaproteobacteria</taxon>
        <taxon>Enterobacterales</taxon>
        <taxon>Bruguierivoracaceae</taxon>
        <taxon>Sodalis</taxon>
    </lineage>
</organism>
<dbReference type="PANTHER" id="PTHR43616">
    <property type="entry name" value="GLYCEROL DEHYDROGENASE"/>
    <property type="match status" value="1"/>
</dbReference>
<keyword evidence="3" id="KW-0862">Zinc</keyword>
<accession>A0A4R1NHN3</accession>
<comment type="caution">
    <text evidence="7">The sequence shown here is derived from an EMBL/GenBank/DDBJ whole genome shotgun (WGS) entry which is preliminary data.</text>
</comment>
<feature type="domain" description="Alcohol dehydrogenase iron-type/glycerol dehydrogenase GldA" evidence="6">
    <location>
        <begin position="7"/>
        <end position="154"/>
    </location>
</feature>
<evidence type="ECO:0000259" key="6">
    <source>
        <dbReference type="Pfam" id="PF00465"/>
    </source>
</evidence>
<feature type="binding site" evidence="3">
    <location>
        <position position="172"/>
    </location>
    <ligand>
        <name>glycerol</name>
        <dbReference type="ChEBI" id="CHEBI:17754"/>
    </ligand>
</feature>
<dbReference type="OrthoDB" id="6502012at2"/>
<evidence type="ECO:0000256" key="1">
    <source>
        <dbReference type="ARBA" id="ARBA00022723"/>
    </source>
</evidence>
<proteinExistence type="predicted"/>
<dbReference type="Gene3D" id="1.20.1090.10">
    <property type="entry name" value="Dehydroquinate synthase-like - alpha domain"/>
    <property type="match status" value="1"/>
</dbReference>
<sequence length="392" mass="41794">MIGVKAPQNYLNEPGLIARIGDYVAPISRDNVMIITSPKAWLATQRAVEASFAPHGIQYQRYFLQGECTAATIAAFTEQAAAEDIRLIIGIGGGKVLDTAKGISESGGRLPLITVPTVAATCAAWSPISVLYTEAGAHLNSMPLQRTPEWVLVDSQIIAQTPVRYLKAGIVDALAKWYEFEPYLRQDDSSLSLILKAQAAKLALDIFEQLGEQAVADNQARQVTPALIKVVDAVIALAGMANSMRDEITRIGVAHGIHNSITRQPDLHGFLHGELVGFGLVIQSLLDTTGAPSRARLLNLLKVFSTPLTLRELGVTESVARRAAQIAQGVQIAPAIAARLPFALNAERIEQALLSAAGDDSADESPAGDKENVAPALTERPLQPQAAYSSGK</sequence>
<feature type="binding site" evidence="3">
    <location>
        <position position="272"/>
    </location>
    <ligand>
        <name>glycerol</name>
        <dbReference type="ChEBI" id="CHEBI:17754"/>
    </ligand>
</feature>
<evidence type="ECO:0000313" key="8">
    <source>
        <dbReference type="Proteomes" id="UP000294555"/>
    </source>
</evidence>
<dbReference type="InterPro" id="IPR016205">
    <property type="entry name" value="Glycerol_DH"/>
</dbReference>
<keyword evidence="1 3" id="KW-0479">Metal-binding</keyword>
<dbReference type="GO" id="GO:0046872">
    <property type="term" value="F:metal ion binding"/>
    <property type="evidence" value="ECO:0007669"/>
    <property type="project" value="UniProtKB-KW"/>
</dbReference>
<dbReference type="Proteomes" id="UP000294555">
    <property type="component" value="Unassembled WGS sequence"/>
</dbReference>
<dbReference type="CDD" id="cd08550">
    <property type="entry name" value="GlyDH-like"/>
    <property type="match status" value="1"/>
</dbReference>
<feature type="binding site" evidence="4">
    <location>
        <position position="132"/>
    </location>
    <ligand>
        <name>NAD(+)</name>
        <dbReference type="ChEBI" id="CHEBI:57540"/>
    </ligand>
</feature>
<reference evidence="7 8" key="1">
    <citation type="submission" date="2019-02" db="EMBL/GenBank/DDBJ databases">
        <title>Investigation of anaerobic lignin degradation for improved lignocellulosic biofuels.</title>
        <authorList>
            <person name="Deangelis K."/>
        </authorList>
    </citation>
    <scope>NUCLEOTIDE SEQUENCE [LARGE SCALE GENOMIC DNA]</scope>
    <source>
        <strain evidence="7 8">159R</strain>
    </source>
</reference>
<dbReference type="InterPro" id="IPR001670">
    <property type="entry name" value="ADH_Fe/GldA"/>
</dbReference>
<dbReference type="RefSeq" id="WP_132927314.1">
    <property type="nucleotide sequence ID" value="NZ_SJOI01000001.1"/>
</dbReference>
<feature type="region of interest" description="Disordered" evidence="5">
    <location>
        <begin position="355"/>
        <end position="392"/>
    </location>
</feature>
<evidence type="ECO:0000256" key="2">
    <source>
        <dbReference type="ARBA" id="ARBA00023002"/>
    </source>
</evidence>
<keyword evidence="8" id="KW-1185">Reference proteome</keyword>
<dbReference type="GO" id="GO:0016614">
    <property type="term" value="F:oxidoreductase activity, acting on CH-OH group of donors"/>
    <property type="evidence" value="ECO:0007669"/>
    <property type="project" value="InterPro"/>
</dbReference>
<evidence type="ECO:0000256" key="4">
    <source>
        <dbReference type="PIRSR" id="PIRSR000112-3"/>
    </source>
</evidence>
<dbReference type="SUPFAM" id="SSF56796">
    <property type="entry name" value="Dehydroquinate synthase-like"/>
    <property type="match status" value="1"/>
</dbReference>
<keyword evidence="2" id="KW-0560">Oxidoreductase</keyword>
<dbReference type="PANTHER" id="PTHR43616:SF3">
    <property type="entry name" value="HYDROXYCARBOXYLATE DEHYDROGENASE A"/>
    <property type="match status" value="1"/>
</dbReference>
<name>A0A4R1NHN3_9GAMM</name>
<comment type="cofactor">
    <cofactor evidence="3">
        <name>Zn(2+)</name>
        <dbReference type="ChEBI" id="CHEBI:29105"/>
    </cofactor>
    <text evidence="3">Binds 1 zinc ion per subunit.</text>
</comment>
<dbReference type="AlphaFoldDB" id="A0A4R1NHN3"/>
<protein>
    <submittedName>
        <fullName evidence="7">Glycerol dehydrogenase</fullName>
    </submittedName>
</protein>
<feature type="binding site" evidence="3">
    <location>
        <position position="255"/>
    </location>
    <ligand>
        <name>glycerol</name>
        <dbReference type="ChEBI" id="CHEBI:17754"/>
    </ligand>
</feature>
<dbReference type="EMBL" id="SJOI01000001">
    <property type="protein sequence ID" value="TCL07255.1"/>
    <property type="molecule type" value="Genomic_DNA"/>
</dbReference>
<evidence type="ECO:0000256" key="5">
    <source>
        <dbReference type="SAM" id="MobiDB-lite"/>
    </source>
</evidence>
<keyword evidence="4" id="KW-0520">NAD</keyword>
<gene>
    <name evidence="7" type="ORF">EZJ58_5569</name>
</gene>
<dbReference type="Pfam" id="PF00465">
    <property type="entry name" value="Fe-ADH"/>
    <property type="match status" value="1"/>
</dbReference>
<dbReference type="Gene3D" id="3.40.50.1970">
    <property type="match status" value="1"/>
</dbReference>
<feature type="binding site" evidence="4">
    <location>
        <position position="126"/>
    </location>
    <ligand>
        <name>NAD(+)</name>
        <dbReference type="ChEBI" id="CHEBI:57540"/>
    </ligand>
</feature>
<dbReference type="PIRSF" id="PIRSF000112">
    <property type="entry name" value="Glycerol_dehydrogenase"/>
    <property type="match status" value="1"/>
</dbReference>